<organism evidence="1 2">
    <name type="scientific">Hyaloscypha variabilis (strain UAMH 11265 / GT02V1 / F)</name>
    <name type="common">Meliniomyces variabilis</name>
    <dbReference type="NCBI Taxonomy" id="1149755"/>
    <lineage>
        <taxon>Eukaryota</taxon>
        <taxon>Fungi</taxon>
        <taxon>Dikarya</taxon>
        <taxon>Ascomycota</taxon>
        <taxon>Pezizomycotina</taxon>
        <taxon>Leotiomycetes</taxon>
        <taxon>Helotiales</taxon>
        <taxon>Hyaloscyphaceae</taxon>
        <taxon>Hyaloscypha</taxon>
        <taxon>Hyaloscypha variabilis</taxon>
    </lineage>
</organism>
<evidence type="ECO:0000313" key="1">
    <source>
        <dbReference type="EMBL" id="PMD29930.1"/>
    </source>
</evidence>
<name>A0A2J6QUJ1_HYAVF</name>
<proteinExistence type="predicted"/>
<sequence length="139" mass="15619">MQSLIDYAVECILQVRTEVVDLILETAYNRVDLYLHLGESLCDSDKHNARSEECGAIILGSLLRGLQKLGILPKTAANKANTKTDHMSVDELMEGLNNIRIKSLHSMCSDYTPFSIDIEDYLPAFGGLVLESHRRHMKQ</sequence>
<protein>
    <submittedName>
        <fullName evidence="1">Uncharacterized protein</fullName>
    </submittedName>
</protein>
<evidence type="ECO:0000313" key="2">
    <source>
        <dbReference type="Proteomes" id="UP000235786"/>
    </source>
</evidence>
<dbReference type="OrthoDB" id="5275938at2759"/>
<reference evidence="1 2" key="1">
    <citation type="submission" date="2016-04" db="EMBL/GenBank/DDBJ databases">
        <title>A degradative enzymes factory behind the ericoid mycorrhizal symbiosis.</title>
        <authorList>
            <consortium name="DOE Joint Genome Institute"/>
            <person name="Martino E."/>
            <person name="Morin E."/>
            <person name="Grelet G."/>
            <person name="Kuo A."/>
            <person name="Kohler A."/>
            <person name="Daghino S."/>
            <person name="Barry K."/>
            <person name="Choi C."/>
            <person name="Cichocki N."/>
            <person name="Clum A."/>
            <person name="Copeland A."/>
            <person name="Hainaut M."/>
            <person name="Haridas S."/>
            <person name="Labutti K."/>
            <person name="Lindquist E."/>
            <person name="Lipzen A."/>
            <person name="Khouja H.-R."/>
            <person name="Murat C."/>
            <person name="Ohm R."/>
            <person name="Olson A."/>
            <person name="Spatafora J."/>
            <person name="Veneault-Fourrey C."/>
            <person name="Henrissat B."/>
            <person name="Grigoriev I."/>
            <person name="Martin F."/>
            <person name="Perotto S."/>
        </authorList>
    </citation>
    <scope>NUCLEOTIDE SEQUENCE [LARGE SCALE GENOMIC DNA]</scope>
    <source>
        <strain evidence="1 2">F</strain>
    </source>
</reference>
<dbReference type="Proteomes" id="UP000235786">
    <property type="component" value="Unassembled WGS sequence"/>
</dbReference>
<accession>A0A2J6QUJ1</accession>
<gene>
    <name evidence="1" type="ORF">L207DRAFT_592981</name>
</gene>
<dbReference type="EMBL" id="KZ613970">
    <property type="protein sequence ID" value="PMD29930.1"/>
    <property type="molecule type" value="Genomic_DNA"/>
</dbReference>
<keyword evidence="2" id="KW-1185">Reference proteome</keyword>
<dbReference type="AlphaFoldDB" id="A0A2J6QUJ1"/>